<evidence type="ECO:0000256" key="6">
    <source>
        <dbReference type="ARBA" id="ARBA00022837"/>
    </source>
</evidence>
<dbReference type="GO" id="GO:0046872">
    <property type="term" value="F:metal ion binding"/>
    <property type="evidence" value="ECO:0007669"/>
    <property type="project" value="UniProtKB-KW"/>
</dbReference>
<dbReference type="EMBL" id="NWUF01000036">
    <property type="protein sequence ID" value="PCE40066.1"/>
    <property type="molecule type" value="Genomic_DNA"/>
</dbReference>
<dbReference type="GO" id="GO:0052689">
    <property type="term" value="F:carboxylic ester hydrolase activity"/>
    <property type="evidence" value="ECO:0007669"/>
    <property type="project" value="UniProtKB-KW"/>
</dbReference>
<dbReference type="PANTHER" id="PTHR33938:SF15">
    <property type="entry name" value="FERULOYL ESTERASE B-RELATED"/>
    <property type="match status" value="1"/>
</dbReference>
<evidence type="ECO:0000256" key="5">
    <source>
        <dbReference type="ARBA" id="ARBA00022801"/>
    </source>
</evidence>
<organism evidence="8 9">
    <name type="scientific">Rhizorhabdus dicambivorans</name>
    <dbReference type="NCBI Taxonomy" id="1850238"/>
    <lineage>
        <taxon>Bacteria</taxon>
        <taxon>Pseudomonadati</taxon>
        <taxon>Pseudomonadota</taxon>
        <taxon>Alphaproteobacteria</taxon>
        <taxon>Sphingomonadales</taxon>
        <taxon>Sphingomonadaceae</taxon>
        <taxon>Rhizorhabdus</taxon>
    </lineage>
</organism>
<proteinExistence type="inferred from homology"/>
<evidence type="ECO:0000256" key="2">
    <source>
        <dbReference type="ARBA" id="ARBA00022487"/>
    </source>
</evidence>
<name>A0A2A4FQV7_9SPHN</name>
<evidence type="ECO:0000256" key="7">
    <source>
        <dbReference type="ARBA" id="ARBA00023157"/>
    </source>
</evidence>
<evidence type="ECO:0000313" key="9">
    <source>
        <dbReference type="Proteomes" id="UP000218934"/>
    </source>
</evidence>
<evidence type="ECO:0000256" key="4">
    <source>
        <dbReference type="ARBA" id="ARBA00022729"/>
    </source>
</evidence>
<dbReference type="PANTHER" id="PTHR33938">
    <property type="entry name" value="FERULOYL ESTERASE B-RELATED"/>
    <property type="match status" value="1"/>
</dbReference>
<gene>
    <name evidence="8" type="ORF">COO09_22175</name>
</gene>
<evidence type="ECO:0000256" key="3">
    <source>
        <dbReference type="ARBA" id="ARBA00022723"/>
    </source>
</evidence>
<protein>
    <submittedName>
        <fullName evidence="8">Tannase/feruloyl esterase family alpha/beta hydrolase</fullName>
    </submittedName>
</protein>
<dbReference type="SUPFAM" id="SSF53474">
    <property type="entry name" value="alpha/beta-Hydrolases"/>
    <property type="match status" value="1"/>
</dbReference>
<sequence length="649" mass="68207">MILDLSRTSGAIRADRNAIGRQTMAHTLPQKPPIRTNVRRQRHCTVAGFAPEYPRKGTDIPAHNDTSSSMIKGGIAMLALAVCGIGSAEARSAARRPQCSDLVSLSAGALGNLTASITRAQPSGATPVNGPANASSAAGLPSHCELFGKMEEHAGPNGQTYAIRFHMRLPADWNGRFFFQGGGGSNGVVGTATGNLMGAQSKTALGLGYAVVSQDSGHDNAANNDPKLQGTATFGWDPEARRNYGYASIGSVTIVAKAIIRTFYGRSPTYSYFVGGSKGGQEAFMAAQRFGREFDGILAGYPGFRLATAASAGEMWDDQAFAAASRQAGAIGTDGQPLLNKSFSDEDLAIVSRAVLDACDTLDGLKDGMVFAFTQCTTARVRPLLAQATCAGPKTDGCLSEAQIAALVRVFEGARDPTGKLLYATWPWDAGVGGPAPGGYFRGWRTWKIGTYEANVNTAANVILAVGTVSAVFTSPPTPVAADPTSATNYALGLDVTATEAASHVEWGPRQESAVDFMNADSHDLSAFSRHGGRLLIFHGVSDPVFSINDTIAWLNAVDAAEKGRAARFVRLFAIPGMTHGGGGPSTDQVDFFSALVMWTEHGTAPESFVAVARAGTNWPGRTRLLCAYPKIGRYLGGDTEKARSFSCR</sequence>
<keyword evidence="9" id="KW-1185">Reference proteome</keyword>
<comment type="similarity">
    <text evidence="1">Belongs to the tannase family.</text>
</comment>
<evidence type="ECO:0000256" key="1">
    <source>
        <dbReference type="ARBA" id="ARBA00006249"/>
    </source>
</evidence>
<dbReference type="Proteomes" id="UP000218934">
    <property type="component" value="Unassembled WGS sequence"/>
</dbReference>
<dbReference type="AlphaFoldDB" id="A0A2A4FQV7"/>
<keyword evidence="2" id="KW-0719">Serine esterase</keyword>
<dbReference type="InterPro" id="IPR011118">
    <property type="entry name" value="Tannase/feruloyl_esterase"/>
</dbReference>
<dbReference type="InterPro" id="IPR029058">
    <property type="entry name" value="AB_hydrolase_fold"/>
</dbReference>
<dbReference type="Pfam" id="PF07519">
    <property type="entry name" value="Tannase"/>
    <property type="match status" value="1"/>
</dbReference>
<accession>A0A2A4FQV7</accession>
<keyword evidence="6" id="KW-0106">Calcium</keyword>
<dbReference type="KEGG" id="rdi:CMV14_15905"/>
<reference evidence="8 9" key="1">
    <citation type="submission" date="2017-09" db="EMBL/GenBank/DDBJ databases">
        <title>The Catabolism of 3,6-Dichlorosalicylic acid is Initiated by the Cytochrome P450 Monooxygenase DsmABC in Rhizorhabdus dicambivorans Ndbn-20.</title>
        <authorList>
            <person name="Na L."/>
        </authorList>
    </citation>
    <scope>NUCLEOTIDE SEQUENCE [LARGE SCALE GENOMIC DNA]</scope>
    <source>
        <strain evidence="8 9">Ndbn-20m</strain>
    </source>
</reference>
<comment type="caution">
    <text evidence="8">The sequence shown here is derived from an EMBL/GenBank/DDBJ whole genome shotgun (WGS) entry which is preliminary data.</text>
</comment>
<keyword evidence="3" id="KW-0479">Metal-binding</keyword>
<dbReference type="Gene3D" id="3.40.50.1820">
    <property type="entry name" value="alpha/beta hydrolase"/>
    <property type="match status" value="1"/>
</dbReference>
<keyword evidence="5 8" id="KW-0378">Hydrolase</keyword>
<evidence type="ECO:0000313" key="8">
    <source>
        <dbReference type="EMBL" id="PCE40066.1"/>
    </source>
</evidence>
<keyword evidence="7" id="KW-1015">Disulfide bond</keyword>
<keyword evidence="4" id="KW-0732">Signal</keyword>